<comment type="caution">
    <text evidence="1">The sequence shown here is derived from an EMBL/GenBank/DDBJ whole genome shotgun (WGS) entry which is preliminary data.</text>
</comment>
<organism evidence="1 2">
    <name type="scientific">Priestia endophytica</name>
    <dbReference type="NCBI Taxonomy" id="135735"/>
    <lineage>
        <taxon>Bacteria</taxon>
        <taxon>Bacillati</taxon>
        <taxon>Bacillota</taxon>
        <taxon>Bacilli</taxon>
        <taxon>Bacillales</taxon>
        <taxon>Bacillaceae</taxon>
        <taxon>Priestia</taxon>
    </lineage>
</organism>
<sequence>MERLPKQFKVTFKFIDGSTKEMYVDKRDYAEVAAEIMNEKEQWFGKKGDLVNLRNVTTCEIEELI</sequence>
<gene>
    <name evidence="1" type="ORF">A3864_16315</name>
</gene>
<name>A0AAX1Q7Z8_9BACI</name>
<protein>
    <submittedName>
        <fullName evidence="1">Uncharacterized protein</fullName>
    </submittedName>
</protein>
<dbReference type="EMBL" id="LVYK01000037">
    <property type="protein sequence ID" value="RAS75229.1"/>
    <property type="molecule type" value="Genomic_DNA"/>
</dbReference>
<dbReference type="AlphaFoldDB" id="A0AAX1Q7Z8"/>
<dbReference type="RefSeq" id="WP_113765833.1">
    <property type="nucleotide sequence ID" value="NZ_LVYK01000037.1"/>
</dbReference>
<evidence type="ECO:0000313" key="2">
    <source>
        <dbReference type="Proteomes" id="UP000250174"/>
    </source>
</evidence>
<accession>A0AAX1Q7Z8</accession>
<evidence type="ECO:0000313" key="1">
    <source>
        <dbReference type="EMBL" id="RAS75229.1"/>
    </source>
</evidence>
<proteinExistence type="predicted"/>
<dbReference type="Proteomes" id="UP000250174">
    <property type="component" value="Unassembled WGS sequence"/>
</dbReference>
<reference evidence="1 2" key="1">
    <citation type="submission" date="2016-03" db="EMBL/GenBank/DDBJ databases">
        <title>Comparison of Bacillus endophyticus and B. anthracis characteristics using whole genome sequence analysis and microbiological techniques.</title>
        <authorList>
            <person name="Lekota K.E."/>
            <person name="Mafofo J."/>
            <person name="Rees J."/>
            <person name="Muchadeyi F.C."/>
            <person name="Madoroba E."/>
            <person name="Van Heerden H."/>
        </authorList>
    </citation>
    <scope>NUCLEOTIDE SEQUENCE [LARGE SCALE GENOMIC DNA]</scope>
    <source>
        <strain evidence="1 2">3631_10C</strain>
    </source>
</reference>